<comment type="caution">
    <text evidence="1">The sequence shown here is derived from an EMBL/GenBank/DDBJ whole genome shotgun (WGS) entry which is preliminary data.</text>
</comment>
<gene>
    <name evidence="1" type="ORF">LG52_2486</name>
</gene>
<dbReference type="EMBL" id="JYBP01000003">
    <property type="protein sequence ID" value="KJE27830.1"/>
    <property type="molecule type" value="Genomic_DNA"/>
</dbReference>
<protein>
    <submittedName>
        <fullName evidence="1">Uncharacterized protein</fullName>
    </submittedName>
</protein>
<proteinExistence type="predicted"/>
<accession>A0A0D8BUN4</accession>
<dbReference type="Proteomes" id="UP000032522">
    <property type="component" value="Unassembled WGS sequence"/>
</dbReference>
<dbReference type="AlphaFoldDB" id="A0A0D8BUN4"/>
<sequence length="36" mass="4331">MQDVCCMTKVAIDALVETKHYYTYYDEKKEAIRENK</sequence>
<evidence type="ECO:0000313" key="1">
    <source>
        <dbReference type="EMBL" id="KJE27830.1"/>
    </source>
</evidence>
<name>A0A0D8BUN4_GEOKU</name>
<organism evidence="1 2">
    <name type="scientific">Geobacillus kaustophilus</name>
    <dbReference type="NCBI Taxonomy" id="1462"/>
    <lineage>
        <taxon>Bacteria</taxon>
        <taxon>Bacillati</taxon>
        <taxon>Bacillota</taxon>
        <taxon>Bacilli</taxon>
        <taxon>Bacillales</taxon>
        <taxon>Anoxybacillaceae</taxon>
        <taxon>Geobacillus</taxon>
        <taxon>Geobacillus thermoleovorans group</taxon>
    </lineage>
</organism>
<evidence type="ECO:0000313" key="2">
    <source>
        <dbReference type="Proteomes" id="UP000032522"/>
    </source>
</evidence>
<reference evidence="1 2" key="1">
    <citation type="submission" date="2015-01" db="EMBL/GenBank/DDBJ databases">
        <authorList>
            <person name="Filippidou S."/>
            <person name="Jeanneret N."/>
            <person name="Russel-Delif L."/>
            <person name="Junier T."/>
            <person name="Wunderlin T."/>
            <person name="Molina V."/>
            <person name="Johnson S.L."/>
            <person name="Davenport K.W."/>
            <person name="Chain P.S."/>
            <person name="Dorador C."/>
            <person name="Junier P."/>
        </authorList>
    </citation>
    <scope>NUCLEOTIDE SEQUENCE [LARGE SCALE GENOMIC DNA]</scope>
    <source>
        <strain evidence="1 2">Et7/4</strain>
    </source>
</reference>
<dbReference type="PATRIC" id="fig|1462.6.peg.2777"/>